<gene>
    <name evidence="1" type="ORF">HETSPECPRED_003342</name>
</gene>
<evidence type="ECO:0008006" key="3">
    <source>
        <dbReference type="Google" id="ProtNLM"/>
    </source>
</evidence>
<keyword evidence="2" id="KW-1185">Reference proteome</keyword>
<proteinExistence type="predicted"/>
<protein>
    <recommendedName>
        <fullName evidence="3">F-box domain-containing protein</fullName>
    </recommendedName>
</protein>
<comment type="caution">
    <text evidence="1">The sequence shown here is derived from an EMBL/GenBank/DDBJ whole genome shotgun (WGS) entry which is preliminary data.</text>
</comment>
<organism evidence="1 2">
    <name type="scientific">Heterodermia speciosa</name>
    <dbReference type="NCBI Taxonomy" id="116794"/>
    <lineage>
        <taxon>Eukaryota</taxon>
        <taxon>Fungi</taxon>
        <taxon>Dikarya</taxon>
        <taxon>Ascomycota</taxon>
        <taxon>Pezizomycotina</taxon>
        <taxon>Lecanoromycetes</taxon>
        <taxon>OSLEUM clade</taxon>
        <taxon>Lecanoromycetidae</taxon>
        <taxon>Caliciales</taxon>
        <taxon>Physciaceae</taxon>
        <taxon>Heterodermia</taxon>
    </lineage>
</organism>
<dbReference type="EMBL" id="CAJPDS010000002">
    <property type="protein sequence ID" value="CAF9904066.1"/>
    <property type="molecule type" value="Genomic_DNA"/>
</dbReference>
<sequence>MVHLLFDLPVELRMRIFDELFYEYRSYFVNRRTYFAPAALKVNRQLRDEGQRSYYGNLTWQAYIQSYGGPQAATHSSVIRTLRGLDRDKDLWRIRNVRLNYIIRSEFRFAFTELNQPVKYNRAGESEEIDVLFELLSRAPALRKVEIKWNDHCPEAQWSTKRQALLEPLAALSKCSTIVIIRPADESLVPRPGSTMMQLPEAELTNCIKEITGIQPTWR</sequence>
<evidence type="ECO:0000313" key="1">
    <source>
        <dbReference type="EMBL" id="CAF9904066.1"/>
    </source>
</evidence>
<dbReference type="AlphaFoldDB" id="A0A8H3EBZ9"/>
<reference evidence="1" key="1">
    <citation type="submission" date="2021-03" db="EMBL/GenBank/DDBJ databases">
        <authorList>
            <person name="Tagirdzhanova G."/>
        </authorList>
    </citation>
    <scope>NUCLEOTIDE SEQUENCE</scope>
</reference>
<dbReference type="Proteomes" id="UP000664521">
    <property type="component" value="Unassembled WGS sequence"/>
</dbReference>
<name>A0A8H3EBZ9_9LECA</name>
<accession>A0A8H3EBZ9</accession>
<evidence type="ECO:0000313" key="2">
    <source>
        <dbReference type="Proteomes" id="UP000664521"/>
    </source>
</evidence>